<dbReference type="EMBL" id="FOQD01000030">
    <property type="protein sequence ID" value="SFJ69438.1"/>
    <property type="molecule type" value="Genomic_DNA"/>
</dbReference>
<dbReference type="OrthoDB" id="275279at2"/>
<dbReference type="Proteomes" id="UP000199518">
    <property type="component" value="Unassembled WGS sequence"/>
</dbReference>
<dbReference type="RefSeq" id="WP_092057199.1">
    <property type="nucleotide sequence ID" value="NZ_FOQD01000030.1"/>
</dbReference>
<proteinExistence type="predicted"/>
<accession>A0A1I3TE46</accession>
<dbReference type="AlphaFoldDB" id="A0A1I3TE46"/>
<evidence type="ECO:0000313" key="2">
    <source>
        <dbReference type="Proteomes" id="UP000199518"/>
    </source>
</evidence>
<organism evidence="1 2">
    <name type="scientific">Planctomicrobium piriforme</name>
    <dbReference type="NCBI Taxonomy" id="1576369"/>
    <lineage>
        <taxon>Bacteria</taxon>
        <taxon>Pseudomonadati</taxon>
        <taxon>Planctomycetota</taxon>
        <taxon>Planctomycetia</taxon>
        <taxon>Planctomycetales</taxon>
        <taxon>Planctomycetaceae</taxon>
        <taxon>Planctomicrobium</taxon>
    </lineage>
</organism>
<reference evidence="2" key="1">
    <citation type="submission" date="2016-10" db="EMBL/GenBank/DDBJ databases">
        <authorList>
            <person name="Varghese N."/>
            <person name="Submissions S."/>
        </authorList>
    </citation>
    <scope>NUCLEOTIDE SEQUENCE [LARGE SCALE GENOMIC DNA]</scope>
    <source>
        <strain evidence="2">DSM 26348</strain>
    </source>
</reference>
<sequence>MRRPTVTSRSEMLAVATSLAAEYGESLTLTAFRRETGYSQWEIFDLFGSWKQLRIAVGLTPMAPRVRNRVNEQHILDLGRQLVEELGEALTERTFQKRTGLSGRLIADRFGSWGELRQQLGLTPRAKIQKTYTEAEMIEDLYRVYRITRRKPRYHQHRHYGGRISPNTIQQYFGSWRYACECLKARLIKEEEAEYQTRLAQYQEKMKQTQLPPPLTPQ</sequence>
<name>A0A1I3TE46_9PLAN</name>
<gene>
    <name evidence="1" type="ORF">SAMN05421753_1301</name>
</gene>
<evidence type="ECO:0000313" key="1">
    <source>
        <dbReference type="EMBL" id="SFJ69438.1"/>
    </source>
</evidence>
<dbReference type="Pfam" id="PF18780">
    <property type="entry name" value="HNH_repeat"/>
    <property type="match status" value="2"/>
</dbReference>
<protein>
    <submittedName>
        <fullName evidence="1">Uncharacterized protein</fullName>
    </submittedName>
</protein>
<keyword evidence="2" id="KW-1185">Reference proteome</keyword>
<dbReference type="InterPro" id="IPR041025">
    <property type="entry name" value="HNH_repeat"/>
</dbReference>